<reference evidence="1 2" key="1">
    <citation type="journal article" date="2010" name="Appl. Environ. Microbiol.">
        <title>Genome organization and characterization of the virulent lactococcal phage 1358 and its similarities to Listeria phages.</title>
        <authorList>
            <person name="Dupuis M.E."/>
            <person name="Moineau S."/>
        </authorList>
    </citation>
    <scope>NUCLEOTIDE SEQUENCE [LARGE SCALE GENOMIC DNA]</scope>
</reference>
<protein>
    <submittedName>
        <fullName evidence="1">Uncharacterized protein</fullName>
    </submittedName>
</protein>
<evidence type="ECO:0000313" key="2">
    <source>
        <dbReference type="Proteomes" id="UP000207683"/>
    </source>
</evidence>
<proteinExistence type="predicted"/>
<dbReference type="GeneID" id="24366539"/>
<dbReference type="Proteomes" id="UP000207683">
    <property type="component" value="Segment"/>
</dbReference>
<sequence>MGESLYTGNKSHAEYIVNGDKHGFNDLTSDDILVGILRYLGRKDKKALDKIEEYALEEARKRW</sequence>
<keyword evidence="2" id="KW-1185">Reference proteome</keyword>
<dbReference type="KEGG" id="vg:24366539"/>
<evidence type="ECO:0000313" key="1">
    <source>
        <dbReference type="EMBL" id="ADD25735.1"/>
    </source>
</evidence>
<organism evidence="1 2">
    <name type="scientific">Lactococcus phage 1358</name>
    <dbReference type="NCBI Taxonomy" id="741942"/>
    <lineage>
        <taxon>Viruses</taxon>
        <taxon>Duplodnaviria</taxon>
        <taxon>Heunggongvirae</taxon>
        <taxon>Uroviricota</taxon>
        <taxon>Caudoviricetes</taxon>
        <taxon>Whiteheadvirus</taxon>
        <taxon>Whiteheadvirus wv1358</taxon>
    </lineage>
</organism>
<dbReference type="EMBL" id="GQ403788">
    <property type="protein sequence ID" value="ADD25735.1"/>
    <property type="molecule type" value="Genomic_DNA"/>
</dbReference>
<accession>D3W0G9</accession>
<name>D3W0G9_9CAUD</name>
<dbReference type="RefSeq" id="YP_009140425.1">
    <property type="nucleotide sequence ID" value="NC_027120.1"/>
</dbReference>